<evidence type="ECO:0000313" key="4">
    <source>
        <dbReference type="EMBL" id="NEU95498.1"/>
    </source>
</evidence>
<name>A0A6P1BAR1_9BRAD</name>
<dbReference type="GO" id="GO:0043565">
    <property type="term" value="F:sequence-specific DNA binding"/>
    <property type="evidence" value="ECO:0007669"/>
    <property type="project" value="InterPro"/>
</dbReference>
<dbReference type="Proteomes" id="UP000468531">
    <property type="component" value="Unassembled WGS sequence"/>
</dbReference>
<dbReference type="SMART" id="SM00342">
    <property type="entry name" value="HTH_ARAC"/>
    <property type="match status" value="1"/>
</dbReference>
<dbReference type="Pfam" id="PF12833">
    <property type="entry name" value="HTH_18"/>
    <property type="match status" value="1"/>
</dbReference>
<accession>A0A6P1BAR1</accession>
<dbReference type="Gene3D" id="3.40.50.880">
    <property type="match status" value="1"/>
</dbReference>
<organism evidence="4 5">
    <name type="scientific">Bradyrhizobium uaiense</name>
    <dbReference type="NCBI Taxonomy" id="2594946"/>
    <lineage>
        <taxon>Bacteria</taxon>
        <taxon>Pseudomonadati</taxon>
        <taxon>Pseudomonadota</taxon>
        <taxon>Alphaproteobacteria</taxon>
        <taxon>Hyphomicrobiales</taxon>
        <taxon>Nitrobacteraceae</taxon>
        <taxon>Bradyrhizobium</taxon>
    </lineage>
</organism>
<evidence type="ECO:0000256" key="2">
    <source>
        <dbReference type="ARBA" id="ARBA00023163"/>
    </source>
</evidence>
<evidence type="ECO:0000259" key="3">
    <source>
        <dbReference type="PROSITE" id="PS01124"/>
    </source>
</evidence>
<keyword evidence="5" id="KW-1185">Reference proteome</keyword>
<dbReference type="EMBL" id="VKHP01000015">
    <property type="protein sequence ID" value="NEU95498.1"/>
    <property type="molecule type" value="Genomic_DNA"/>
</dbReference>
<dbReference type="SUPFAM" id="SSF46689">
    <property type="entry name" value="Homeodomain-like"/>
    <property type="match status" value="1"/>
</dbReference>
<reference evidence="4 5" key="1">
    <citation type="journal article" date="2020" name="Arch. Microbiol.">
        <title>Bradyrhizobium uaiense sp. nov., a new highly efficient cowpea symbiont.</title>
        <authorList>
            <person name="Cabral Michel D."/>
            <person name="Azarias Guimaraes A."/>
            <person name="Martins da Costa E."/>
            <person name="Soares de Carvalho T."/>
            <person name="Balsanelli E."/>
            <person name="Willems A."/>
            <person name="Maltempi de Souza E."/>
            <person name="de Souza Moreira F.M."/>
        </authorList>
    </citation>
    <scope>NUCLEOTIDE SEQUENCE [LARGE SCALE GENOMIC DNA]</scope>
    <source>
        <strain evidence="4 5">UFLA 03-164</strain>
    </source>
</reference>
<dbReference type="PROSITE" id="PS01124">
    <property type="entry name" value="HTH_ARAC_FAMILY_2"/>
    <property type="match status" value="1"/>
</dbReference>
<dbReference type="InterPro" id="IPR018060">
    <property type="entry name" value="HTH_AraC"/>
</dbReference>
<dbReference type="Gene3D" id="1.10.10.60">
    <property type="entry name" value="Homeodomain-like"/>
    <property type="match status" value="1"/>
</dbReference>
<protein>
    <submittedName>
        <fullName evidence="4">GlxA family transcriptional regulator</fullName>
    </submittedName>
</protein>
<dbReference type="Pfam" id="PF01965">
    <property type="entry name" value="DJ-1_PfpI"/>
    <property type="match status" value="1"/>
</dbReference>
<evidence type="ECO:0000256" key="1">
    <source>
        <dbReference type="ARBA" id="ARBA00023015"/>
    </source>
</evidence>
<dbReference type="PANTHER" id="PTHR43130">
    <property type="entry name" value="ARAC-FAMILY TRANSCRIPTIONAL REGULATOR"/>
    <property type="match status" value="1"/>
</dbReference>
<dbReference type="AlphaFoldDB" id="A0A6P1BAR1"/>
<dbReference type="InterPro" id="IPR009057">
    <property type="entry name" value="Homeodomain-like_sf"/>
</dbReference>
<sequence length="291" mass="32493">MRRIGFITFPHFQVLSLSTVSVFECANMLAPEPLYDLCVLSENGGPVKTSSGLTLETEKFDETEFDTLIVLGTLVEKPTFSPELLTYVRNAPRKARRVASICTGALVLAEAGLLDDRRVTTHWAYARYFRERFPKARLDEDRIFIVDGSIWTSAGCTACIDLALAMVEKDAGKQLARSVARNLVMSHRRAGGQTQHSALLEIEPKSDRIQRALEFARRNLHAPLTVEQLAEAAHLSPRQFSRAFHEETGQSPAKAVENLRIETAKVMVEDGRHSIDVIAREVGFGSRDQIR</sequence>
<comment type="caution">
    <text evidence="4">The sequence shown here is derived from an EMBL/GenBank/DDBJ whole genome shotgun (WGS) entry which is preliminary data.</text>
</comment>
<gene>
    <name evidence="4" type="ORF">FNJ47_06550</name>
</gene>
<dbReference type="InterPro" id="IPR002818">
    <property type="entry name" value="DJ-1/PfpI"/>
</dbReference>
<dbReference type="SUPFAM" id="SSF52317">
    <property type="entry name" value="Class I glutamine amidotransferase-like"/>
    <property type="match status" value="1"/>
</dbReference>
<dbReference type="GO" id="GO:0003700">
    <property type="term" value="F:DNA-binding transcription factor activity"/>
    <property type="evidence" value="ECO:0007669"/>
    <property type="project" value="InterPro"/>
</dbReference>
<dbReference type="InterPro" id="IPR052158">
    <property type="entry name" value="INH-QAR"/>
</dbReference>
<dbReference type="CDD" id="cd03137">
    <property type="entry name" value="GATase1_AraC_1"/>
    <property type="match status" value="1"/>
</dbReference>
<dbReference type="InterPro" id="IPR029062">
    <property type="entry name" value="Class_I_gatase-like"/>
</dbReference>
<feature type="domain" description="HTH araC/xylS-type" evidence="3">
    <location>
        <begin position="210"/>
        <end position="291"/>
    </location>
</feature>
<keyword evidence="1" id="KW-0805">Transcription regulation</keyword>
<dbReference type="RefSeq" id="WP_163151780.1">
    <property type="nucleotide sequence ID" value="NZ_VKHP01000015.1"/>
</dbReference>
<keyword evidence="2" id="KW-0804">Transcription</keyword>
<proteinExistence type="predicted"/>
<dbReference type="PANTHER" id="PTHR43130:SF3">
    <property type="entry name" value="HTH-TYPE TRANSCRIPTIONAL REGULATOR RV1931C"/>
    <property type="match status" value="1"/>
</dbReference>
<evidence type="ECO:0000313" key="5">
    <source>
        <dbReference type="Proteomes" id="UP000468531"/>
    </source>
</evidence>